<dbReference type="AlphaFoldDB" id="A0A914WZG2"/>
<dbReference type="PANTHER" id="PTHR12751:SF18">
    <property type="entry name" value="PHOSPHATASE AND ACTIN REGULATOR 1"/>
    <property type="match status" value="1"/>
</dbReference>
<name>A0A914WZG2_9BILA</name>
<feature type="region of interest" description="Disordered" evidence="5">
    <location>
        <begin position="1"/>
        <end position="129"/>
    </location>
</feature>
<feature type="repeat" description="RPEL" evidence="4">
    <location>
        <begin position="344"/>
        <end position="369"/>
    </location>
</feature>
<evidence type="ECO:0000256" key="1">
    <source>
        <dbReference type="ARBA" id="ARBA00009795"/>
    </source>
</evidence>
<protein>
    <submittedName>
        <fullName evidence="7">Uncharacterized protein</fullName>
    </submittedName>
</protein>
<feature type="compositionally biased region" description="Polar residues" evidence="5">
    <location>
        <begin position="191"/>
        <end position="200"/>
    </location>
</feature>
<sequence>MAANGASELLHDKNISKKAADESDSDSASEGSECDEDTSVATAPPATNGGGRLRSNSEPLELVKDVIAQLRDKETRTSEHRDQPSTSGASCDDKTTNGAMKPARKMKQSLSSDGISAPAAGGSPRRRALAQSIKTGKFWLRLLQPWKWKRGGRRKRPSRRGKRSSRRSNGSSSGGRTPVLPDDQKEALVPTLTSTSTNNERAGDTGGQSGASTEVAVDAAASAGAPEPVGQGASSITAADPPPVVKGVQFGAITVETVSLSRVHTVVATEEDGSEIQKVVIASVGGSGSALSSDESFSRRVGQSQEDNAKLSERPSADELEQRNILKVQGADRITKNQMEAARKMLLRKLSFRPTVQELKDKQIIQFNDYVEVTEADFYDRKGDKPWTRLTPAEKALIRKELNDFKATEMDVHQESKVFTRFHRP</sequence>
<dbReference type="GO" id="GO:0003779">
    <property type="term" value="F:actin binding"/>
    <property type="evidence" value="ECO:0007669"/>
    <property type="project" value="UniProtKB-KW"/>
</dbReference>
<dbReference type="Pfam" id="PF02755">
    <property type="entry name" value="RPEL"/>
    <property type="match status" value="2"/>
</dbReference>
<feature type="compositionally biased region" description="Basic residues" evidence="5">
    <location>
        <begin position="147"/>
        <end position="166"/>
    </location>
</feature>
<evidence type="ECO:0000256" key="3">
    <source>
        <dbReference type="ARBA" id="ARBA00023203"/>
    </source>
</evidence>
<keyword evidence="3" id="KW-0009">Actin-binding</keyword>
<feature type="compositionally biased region" description="Basic and acidic residues" evidence="5">
    <location>
        <begin position="307"/>
        <end position="318"/>
    </location>
</feature>
<feature type="region of interest" description="Disordered" evidence="5">
    <location>
        <begin position="146"/>
        <end position="244"/>
    </location>
</feature>
<feature type="compositionally biased region" description="Basic and acidic residues" evidence="5">
    <location>
        <begin position="9"/>
        <end position="21"/>
    </location>
</feature>
<feature type="compositionally biased region" description="Low complexity" evidence="5">
    <location>
        <begin position="210"/>
        <end position="228"/>
    </location>
</feature>
<feature type="region of interest" description="Disordered" evidence="5">
    <location>
        <begin position="286"/>
        <end position="318"/>
    </location>
</feature>
<evidence type="ECO:0000313" key="7">
    <source>
        <dbReference type="WBParaSite" id="PSAMB.scaffold600size46123.g7627.t2"/>
    </source>
</evidence>
<feature type="compositionally biased region" description="Low complexity" evidence="5">
    <location>
        <begin position="167"/>
        <end position="176"/>
    </location>
</feature>
<evidence type="ECO:0000313" key="6">
    <source>
        <dbReference type="Proteomes" id="UP000887566"/>
    </source>
</evidence>
<evidence type="ECO:0000256" key="4">
    <source>
        <dbReference type="PROSITE-ProRule" id="PRU00401"/>
    </source>
</evidence>
<feature type="compositionally biased region" description="Basic and acidic residues" evidence="5">
    <location>
        <begin position="70"/>
        <end position="83"/>
    </location>
</feature>
<reference evidence="7" key="1">
    <citation type="submission" date="2022-11" db="UniProtKB">
        <authorList>
            <consortium name="WormBaseParasite"/>
        </authorList>
    </citation>
    <scope>IDENTIFICATION</scope>
</reference>
<dbReference type="Proteomes" id="UP000887566">
    <property type="component" value="Unplaced"/>
</dbReference>
<dbReference type="Gene3D" id="6.10.140.2130">
    <property type="match status" value="2"/>
</dbReference>
<dbReference type="WBParaSite" id="PSAMB.scaffold600size46123.g7627.t2">
    <property type="protein sequence ID" value="PSAMB.scaffold600size46123.g7627.t2"/>
    <property type="gene ID" value="PSAMB.scaffold600size46123.g7627"/>
</dbReference>
<keyword evidence="2" id="KW-0677">Repeat</keyword>
<organism evidence="6 7">
    <name type="scientific">Plectus sambesii</name>
    <dbReference type="NCBI Taxonomy" id="2011161"/>
    <lineage>
        <taxon>Eukaryota</taxon>
        <taxon>Metazoa</taxon>
        <taxon>Ecdysozoa</taxon>
        <taxon>Nematoda</taxon>
        <taxon>Chromadorea</taxon>
        <taxon>Plectida</taxon>
        <taxon>Plectina</taxon>
        <taxon>Plectoidea</taxon>
        <taxon>Plectidae</taxon>
        <taxon>Plectus</taxon>
    </lineage>
</organism>
<dbReference type="PANTHER" id="PTHR12751">
    <property type="entry name" value="PHOSPHATASE AND ACTIN REGULATOR PHACTR"/>
    <property type="match status" value="1"/>
</dbReference>
<evidence type="ECO:0000256" key="5">
    <source>
        <dbReference type="SAM" id="MobiDB-lite"/>
    </source>
</evidence>
<proteinExistence type="inferred from homology"/>
<dbReference type="SMART" id="SM00707">
    <property type="entry name" value="RPEL"/>
    <property type="match status" value="2"/>
</dbReference>
<keyword evidence="6" id="KW-1185">Reference proteome</keyword>
<feature type="compositionally biased region" description="Acidic residues" evidence="5">
    <location>
        <begin position="22"/>
        <end position="38"/>
    </location>
</feature>
<evidence type="ECO:0000256" key="2">
    <source>
        <dbReference type="ARBA" id="ARBA00022737"/>
    </source>
</evidence>
<accession>A0A914WZG2</accession>
<dbReference type="GO" id="GO:0030036">
    <property type="term" value="P:actin cytoskeleton organization"/>
    <property type="evidence" value="ECO:0007669"/>
    <property type="project" value="TreeGrafter"/>
</dbReference>
<dbReference type="PROSITE" id="PS51073">
    <property type="entry name" value="RPEL"/>
    <property type="match status" value="1"/>
</dbReference>
<comment type="similarity">
    <text evidence="1">Belongs to the phosphatase and actin regulator family.</text>
</comment>
<dbReference type="InterPro" id="IPR004018">
    <property type="entry name" value="RPEL_repeat"/>
</dbReference>